<comment type="caution">
    <text evidence="6">Lacks conserved residue(s) required for the propagation of feature annotation.</text>
</comment>
<dbReference type="InterPro" id="IPR029016">
    <property type="entry name" value="GAF-like_dom_sf"/>
</dbReference>
<reference evidence="11 12" key="1">
    <citation type="submission" date="2023-10" db="EMBL/GenBank/DDBJ databases">
        <title>The complete genome sequence of Methanoculleus palmolei DSM 4273.</title>
        <authorList>
            <person name="Lai S.-J."/>
            <person name="You Y.-T."/>
            <person name="Chen S.-C."/>
        </authorList>
    </citation>
    <scope>NUCLEOTIDE SEQUENCE [LARGE SCALE GENOMIC DNA]</scope>
    <source>
        <strain evidence="11 12">DSM 4273</strain>
    </source>
</reference>
<evidence type="ECO:0000259" key="8">
    <source>
        <dbReference type="PROSITE" id="PS50110"/>
    </source>
</evidence>
<feature type="domain" description="PAC" evidence="10">
    <location>
        <begin position="224"/>
        <end position="276"/>
    </location>
</feature>
<sequence length="803" mass="88392">MTADADGYRALYMSETLSGPLRVLLIGESPGDSRRIREMLGECGSEIELVHCEHPENGLAAISEGGAGVVLFNLDLPGGRGTAVFDRLREAAPDTPIIVLTAEGDDPAVLRAMQRGAQDYLVKDKMDAELLCRAVRYAKERVQAERALQHSEAMYRRLVENLNEGVLTVDRAGIITFANPRMEEILGYPAARLVGLPVAGFFDPAGVPDPAAKNPFCRGIDQGREFELDLRHSDGRCVHVLAVTSPVVDAAGAFGGCIAGILDITGRKRAEEALRRSEQKYRFVVESLSEGIWVSDPDACTSFVNPRMAEMLDYAPEEMIGTPLYSYLPPSCVAVMQDRLRRLKGGSREQFECDFVRKEGSRITALVFVSPFTDGSGRFRGSIASVMDITERKRAEEEIRVRNKQLMVLNRIISVSASSLSLAELLEESLDKTLELMGLHVGIVYMLDAERKRALLQYQRGVPPAYMPQNRILRVHHWPFNFIFIAGQPRYIERQSDQNAIEAGLLEELEVSALACIPLIAESVVVGAVYVASREKESFSREERTLLETIGKEIGSGILKGMLHKKLEAANREANLYLDIMTHDIKNAENVSSLYADLLLETLGEEAAPYARKIQSSIRKSAEIIGNVTTIRRIHHDSPDIGPVDLGAVIRKEAAAFPGVTIEFGGASCQIWGDDLLPEVFTNLIRNAVRFGGSGVRVAIRVEEYDGESVLVSVEDTGPGIPDGMKESIFHRFERGRVDGCGDGLGLFIVRTLIERYGGTIRVEDRVEGRPDLGAAFRFTLREVLPSGDDEDDDERPDGEEGG</sequence>
<feature type="domain" description="Histidine kinase" evidence="7">
    <location>
        <begin position="580"/>
        <end position="785"/>
    </location>
</feature>
<dbReference type="InterPro" id="IPR013767">
    <property type="entry name" value="PAS_fold"/>
</dbReference>
<dbReference type="InterPro" id="IPR052162">
    <property type="entry name" value="Sensor_kinase/Photoreceptor"/>
</dbReference>
<dbReference type="Gene3D" id="3.30.450.20">
    <property type="entry name" value="PAS domain"/>
    <property type="match status" value="2"/>
</dbReference>
<protein>
    <recommendedName>
        <fullName evidence="2">histidine kinase</fullName>
        <ecNumber evidence="2">2.7.13.3</ecNumber>
    </recommendedName>
</protein>
<dbReference type="SMART" id="SM00448">
    <property type="entry name" value="REC"/>
    <property type="match status" value="1"/>
</dbReference>
<dbReference type="SUPFAM" id="SSF55785">
    <property type="entry name" value="PYP-like sensor domain (PAS domain)"/>
    <property type="match status" value="2"/>
</dbReference>
<dbReference type="PROSITE" id="PS50112">
    <property type="entry name" value="PAS"/>
    <property type="match status" value="2"/>
</dbReference>
<dbReference type="InterPro" id="IPR005467">
    <property type="entry name" value="His_kinase_dom"/>
</dbReference>
<dbReference type="InterPro" id="IPR001610">
    <property type="entry name" value="PAC"/>
</dbReference>
<dbReference type="Gene3D" id="3.40.50.2300">
    <property type="match status" value="1"/>
</dbReference>
<dbReference type="SMART" id="SM00091">
    <property type="entry name" value="PAS"/>
    <property type="match status" value="2"/>
</dbReference>
<name>A0ABD8A8E8_9EURY</name>
<dbReference type="InterPro" id="IPR000014">
    <property type="entry name" value="PAS"/>
</dbReference>
<dbReference type="Proteomes" id="UP001626603">
    <property type="component" value="Chromosome"/>
</dbReference>
<dbReference type="Gene3D" id="3.30.450.40">
    <property type="match status" value="1"/>
</dbReference>
<feature type="domain" description="Response regulatory" evidence="8">
    <location>
        <begin position="22"/>
        <end position="138"/>
    </location>
</feature>
<dbReference type="PROSITE" id="PS50109">
    <property type="entry name" value="HIS_KIN"/>
    <property type="match status" value="1"/>
</dbReference>
<keyword evidence="12" id="KW-1185">Reference proteome</keyword>
<dbReference type="PRINTS" id="PR00344">
    <property type="entry name" value="BCTRLSENSOR"/>
</dbReference>
<dbReference type="EMBL" id="CP137641">
    <property type="protein sequence ID" value="WOX55804.1"/>
    <property type="molecule type" value="Genomic_DNA"/>
</dbReference>
<keyword evidence="4" id="KW-0808">Transferase</keyword>
<dbReference type="NCBIfam" id="TIGR00229">
    <property type="entry name" value="sensory_box"/>
    <property type="match status" value="2"/>
</dbReference>
<dbReference type="Pfam" id="PF02518">
    <property type="entry name" value="HATPase_c"/>
    <property type="match status" value="1"/>
</dbReference>
<dbReference type="InterPro" id="IPR003018">
    <property type="entry name" value="GAF"/>
</dbReference>
<proteinExistence type="predicted"/>
<dbReference type="SMART" id="SM00086">
    <property type="entry name" value="PAC"/>
    <property type="match status" value="2"/>
</dbReference>
<keyword evidence="5" id="KW-0418">Kinase</keyword>
<dbReference type="InterPro" id="IPR036890">
    <property type="entry name" value="HATPase_C_sf"/>
</dbReference>
<dbReference type="Pfam" id="PF00072">
    <property type="entry name" value="Response_reg"/>
    <property type="match status" value="1"/>
</dbReference>
<dbReference type="Gene3D" id="3.30.565.10">
    <property type="entry name" value="Histidine kinase-like ATPase, C-terminal domain"/>
    <property type="match status" value="1"/>
</dbReference>
<evidence type="ECO:0000256" key="5">
    <source>
        <dbReference type="ARBA" id="ARBA00022777"/>
    </source>
</evidence>
<comment type="catalytic activity">
    <reaction evidence="1">
        <text>ATP + protein L-histidine = ADP + protein N-phospho-L-histidine.</text>
        <dbReference type="EC" id="2.7.13.3"/>
    </reaction>
</comment>
<evidence type="ECO:0000256" key="6">
    <source>
        <dbReference type="PROSITE-ProRule" id="PRU00169"/>
    </source>
</evidence>
<evidence type="ECO:0000256" key="3">
    <source>
        <dbReference type="ARBA" id="ARBA00022553"/>
    </source>
</evidence>
<dbReference type="GO" id="GO:0004673">
    <property type="term" value="F:protein histidine kinase activity"/>
    <property type="evidence" value="ECO:0007669"/>
    <property type="project" value="UniProtKB-EC"/>
</dbReference>
<dbReference type="PROSITE" id="PS50110">
    <property type="entry name" value="RESPONSE_REGULATORY"/>
    <property type="match status" value="1"/>
</dbReference>
<evidence type="ECO:0000259" key="10">
    <source>
        <dbReference type="PROSITE" id="PS50113"/>
    </source>
</evidence>
<dbReference type="PANTHER" id="PTHR43304">
    <property type="entry name" value="PHYTOCHROME-LIKE PROTEIN CPH1"/>
    <property type="match status" value="1"/>
</dbReference>
<dbReference type="Gene3D" id="1.10.287.130">
    <property type="match status" value="1"/>
</dbReference>
<dbReference type="AlphaFoldDB" id="A0ABD8A8E8"/>
<dbReference type="PROSITE" id="PS50113">
    <property type="entry name" value="PAC"/>
    <property type="match status" value="2"/>
</dbReference>
<evidence type="ECO:0000313" key="11">
    <source>
        <dbReference type="EMBL" id="WOX55804.1"/>
    </source>
</evidence>
<feature type="domain" description="PAS" evidence="9">
    <location>
        <begin position="277"/>
        <end position="347"/>
    </location>
</feature>
<evidence type="ECO:0000256" key="1">
    <source>
        <dbReference type="ARBA" id="ARBA00000085"/>
    </source>
</evidence>
<evidence type="ECO:0000313" key="12">
    <source>
        <dbReference type="Proteomes" id="UP001626603"/>
    </source>
</evidence>
<dbReference type="EC" id="2.7.13.3" evidence="2"/>
<organism evidence="11 12">
    <name type="scientific">Methanoculleus palmolei</name>
    <dbReference type="NCBI Taxonomy" id="72612"/>
    <lineage>
        <taxon>Archaea</taxon>
        <taxon>Methanobacteriati</taxon>
        <taxon>Methanobacteriota</taxon>
        <taxon>Stenosarchaea group</taxon>
        <taxon>Methanomicrobia</taxon>
        <taxon>Methanomicrobiales</taxon>
        <taxon>Methanomicrobiaceae</taxon>
        <taxon>Methanoculleus</taxon>
    </lineage>
</organism>
<feature type="domain" description="PAC" evidence="10">
    <location>
        <begin position="349"/>
        <end position="401"/>
    </location>
</feature>
<gene>
    <name evidence="11" type="ORF">R6Y95_00360</name>
</gene>
<feature type="domain" description="PAS" evidence="9">
    <location>
        <begin position="151"/>
        <end position="195"/>
    </location>
</feature>
<dbReference type="InterPro" id="IPR011006">
    <property type="entry name" value="CheY-like_superfamily"/>
</dbReference>
<dbReference type="Pfam" id="PF13185">
    <property type="entry name" value="GAF_2"/>
    <property type="match status" value="1"/>
</dbReference>
<accession>A0ABD8A8E8</accession>
<dbReference type="SMART" id="SM00387">
    <property type="entry name" value="HATPase_c"/>
    <property type="match status" value="1"/>
</dbReference>
<dbReference type="SUPFAM" id="SSF55874">
    <property type="entry name" value="ATPase domain of HSP90 chaperone/DNA topoisomerase II/histidine kinase"/>
    <property type="match status" value="1"/>
</dbReference>
<evidence type="ECO:0000256" key="4">
    <source>
        <dbReference type="ARBA" id="ARBA00022679"/>
    </source>
</evidence>
<dbReference type="InterPro" id="IPR000700">
    <property type="entry name" value="PAS-assoc_C"/>
</dbReference>
<dbReference type="SUPFAM" id="SSF55781">
    <property type="entry name" value="GAF domain-like"/>
    <property type="match status" value="1"/>
</dbReference>
<dbReference type="CDD" id="cd00156">
    <property type="entry name" value="REC"/>
    <property type="match status" value="1"/>
</dbReference>
<dbReference type="InterPro" id="IPR035965">
    <property type="entry name" value="PAS-like_dom_sf"/>
</dbReference>
<dbReference type="SUPFAM" id="SSF52172">
    <property type="entry name" value="CheY-like"/>
    <property type="match status" value="1"/>
</dbReference>
<dbReference type="SMART" id="SM00065">
    <property type="entry name" value="GAF"/>
    <property type="match status" value="1"/>
</dbReference>
<evidence type="ECO:0000256" key="2">
    <source>
        <dbReference type="ARBA" id="ARBA00012438"/>
    </source>
</evidence>
<evidence type="ECO:0000259" key="9">
    <source>
        <dbReference type="PROSITE" id="PS50112"/>
    </source>
</evidence>
<dbReference type="InterPro" id="IPR003594">
    <property type="entry name" value="HATPase_dom"/>
</dbReference>
<dbReference type="CDD" id="cd00130">
    <property type="entry name" value="PAS"/>
    <property type="match status" value="2"/>
</dbReference>
<dbReference type="InterPro" id="IPR004358">
    <property type="entry name" value="Sig_transdc_His_kin-like_C"/>
</dbReference>
<evidence type="ECO:0000259" key="7">
    <source>
        <dbReference type="PROSITE" id="PS50109"/>
    </source>
</evidence>
<keyword evidence="3" id="KW-0597">Phosphoprotein</keyword>
<dbReference type="Pfam" id="PF00989">
    <property type="entry name" value="PAS"/>
    <property type="match status" value="2"/>
</dbReference>
<dbReference type="PANTHER" id="PTHR43304:SF1">
    <property type="entry name" value="PAC DOMAIN-CONTAINING PROTEIN"/>
    <property type="match status" value="1"/>
</dbReference>
<dbReference type="InterPro" id="IPR001789">
    <property type="entry name" value="Sig_transdc_resp-reg_receiver"/>
</dbReference>